<comment type="caution">
    <text evidence="2">The sequence shown here is derived from an EMBL/GenBank/DDBJ whole genome shotgun (WGS) entry which is preliminary data.</text>
</comment>
<reference evidence="2" key="1">
    <citation type="journal article" date="2020" name="Ecol. Evol.">
        <title>Genome structure and content of the rice root-knot nematode (Meloidogyne graminicola).</title>
        <authorList>
            <person name="Phan N.T."/>
            <person name="Danchin E.G.J."/>
            <person name="Klopp C."/>
            <person name="Perfus-Barbeoch L."/>
            <person name="Kozlowski D.K."/>
            <person name="Koutsovoulos G.D."/>
            <person name="Lopez-Roques C."/>
            <person name="Bouchez O."/>
            <person name="Zahm M."/>
            <person name="Besnard G."/>
            <person name="Bellafiore S."/>
        </authorList>
    </citation>
    <scope>NUCLEOTIDE SEQUENCE</scope>
    <source>
        <strain evidence="2">VN-18</strain>
    </source>
</reference>
<dbReference type="SUPFAM" id="SSF47473">
    <property type="entry name" value="EF-hand"/>
    <property type="match status" value="1"/>
</dbReference>
<keyword evidence="3" id="KW-1185">Reference proteome</keyword>
<evidence type="ECO:0000259" key="1">
    <source>
        <dbReference type="PROSITE" id="PS50222"/>
    </source>
</evidence>
<name>A0A8S9ZUH6_9BILA</name>
<dbReference type="EMBL" id="JABEBT010000025">
    <property type="protein sequence ID" value="KAF7636910.1"/>
    <property type="molecule type" value="Genomic_DNA"/>
</dbReference>
<dbReference type="InterPro" id="IPR002048">
    <property type="entry name" value="EF_hand_dom"/>
</dbReference>
<dbReference type="InterPro" id="IPR011992">
    <property type="entry name" value="EF-hand-dom_pair"/>
</dbReference>
<dbReference type="GO" id="GO:0016460">
    <property type="term" value="C:myosin II complex"/>
    <property type="evidence" value="ECO:0007669"/>
    <property type="project" value="TreeGrafter"/>
</dbReference>
<dbReference type="FunFam" id="1.10.238.10:FF:000001">
    <property type="entry name" value="Calmodulin 1"/>
    <property type="match status" value="1"/>
</dbReference>
<sequence>MTSIKSKGKELISEQEMNDIQEVFQFYDTKGDGRVKADQLGLCLRSLGLCPTQTQVSKLIENIVSDRISVEQFVPMFNSIKKEGGTDRDETELTSFLENLDRDSSGFVLQSDLRRMLTVFGEPLSEDEYERIVSGKEKEEGKLNISELVQSILSFK</sequence>
<feature type="domain" description="EF-hand" evidence="1">
    <location>
        <begin position="15"/>
        <end position="50"/>
    </location>
</feature>
<evidence type="ECO:0000313" key="2">
    <source>
        <dbReference type="EMBL" id="KAF7636910.1"/>
    </source>
</evidence>
<dbReference type="Pfam" id="PF13405">
    <property type="entry name" value="EF-hand_6"/>
    <property type="match status" value="1"/>
</dbReference>
<dbReference type="Gene3D" id="1.10.238.10">
    <property type="entry name" value="EF-hand"/>
    <property type="match status" value="2"/>
</dbReference>
<dbReference type="PANTHER" id="PTHR23048:SF13">
    <property type="entry name" value="EF-HAND DOMAIN-CONTAINING PROTEIN"/>
    <property type="match status" value="1"/>
</dbReference>
<dbReference type="AlphaFoldDB" id="A0A8S9ZUH6"/>
<feature type="domain" description="EF-hand" evidence="1">
    <location>
        <begin position="88"/>
        <end position="123"/>
    </location>
</feature>
<accession>A0A8S9ZUH6</accession>
<dbReference type="GO" id="GO:0005509">
    <property type="term" value="F:calcium ion binding"/>
    <property type="evidence" value="ECO:0007669"/>
    <property type="project" value="InterPro"/>
</dbReference>
<evidence type="ECO:0000313" key="3">
    <source>
        <dbReference type="Proteomes" id="UP000605970"/>
    </source>
</evidence>
<dbReference type="InterPro" id="IPR050230">
    <property type="entry name" value="CALM/Myosin/TropC-like"/>
</dbReference>
<protein>
    <recommendedName>
        <fullName evidence="1">EF-hand domain-containing protein</fullName>
    </recommendedName>
</protein>
<proteinExistence type="predicted"/>
<dbReference type="OrthoDB" id="5959761at2759"/>
<dbReference type="Proteomes" id="UP000605970">
    <property type="component" value="Unassembled WGS sequence"/>
</dbReference>
<organism evidence="2 3">
    <name type="scientific">Meloidogyne graminicola</name>
    <dbReference type="NCBI Taxonomy" id="189291"/>
    <lineage>
        <taxon>Eukaryota</taxon>
        <taxon>Metazoa</taxon>
        <taxon>Ecdysozoa</taxon>
        <taxon>Nematoda</taxon>
        <taxon>Chromadorea</taxon>
        <taxon>Rhabditida</taxon>
        <taxon>Tylenchina</taxon>
        <taxon>Tylenchomorpha</taxon>
        <taxon>Tylenchoidea</taxon>
        <taxon>Meloidogynidae</taxon>
        <taxon>Meloidogyninae</taxon>
        <taxon>Meloidogyne</taxon>
    </lineage>
</organism>
<gene>
    <name evidence="2" type="ORF">Mgra_00003650</name>
</gene>
<dbReference type="PANTHER" id="PTHR23048">
    <property type="entry name" value="MYOSIN LIGHT CHAIN 1, 3"/>
    <property type="match status" value="1"/>
</dbReference>
<dbReference type="PROSITE" id="PS50222">
    <property type="entry name" value="EF_HAND_2"/>
    <property type="match status" value="2"/>
</dbReference>